<evidence type="ECO:0000313" key="2">
    <source>
        <dbReference type="Proteomes" id="UP001172673"/>
    </source>
</evidence>
<dbReference type="EMBL" id="JAPDRK010000002">
    <property type="protein sequence ID" value="KAJ9615760.1"/>
    <property type="molecule type" value="Genomic_DNA"/>
</dbReference>
<sequence>MAWLGGKVLQIHPAVDKRPSTSVFGLKLVFYLLQIATFTSLRLGINACHQSETILQERTAMGSLGDLTREFDSLSIGYGSYQDIYYDPPPRMMASHITCWFRLREHCFISLEVQRNGTLARHYVRLPLFSFHINLRWQPELEIPEILSFVSLNRAIDETDLEFFAYSRVIRRYTHARRFGDLRAQAYIFWRGEDQEDPNNPLDPASARWELLEI</sequence>
<reference evidence="1" key="1">
    <citation type="submission" date="2022-10" db="EMBL/GenBank/DDBJ databases">
        <title>Culturing micro-colonial fungi from biological soil crusts in the Mojave desert and describing Neophaeococcomyces mojavensis, and introducing the new genera and species Taxawa tesnikishii.</title>
        <authorList>
            <person name="Kurbessoian T."/>
            <person name="Stajich J.E."/>
        </authorList>
    </citation>
    <scope>NUCLEOTIDE SEQUENCE</scope>
    <source>
        <strain evidence="1">TK_41</strain>
    </source>
</reference>
<dbReference type="AlphaFoldDB" id="A0AA39CQ23"/>
<keyword evidence="2" id="KW-1185">Reference proteome</keyword>
<gene>
    <name evidence="1" type="ORF">H2200_001837</name>
</gene>
<evidence type="ECO:0000313" key="1">
    <source>
        <dbReference type="EMBL" id="KAJ9615760.1"/>
    </source>
</evidence>
<dbReference type="Proteomes" id="UP001172673">
    <property type="component" value="Unassembled WGS sequence"/>
</dbReference>
<comment type="caution">
    <text evidence="1">The sequence shown here is derived from an EMBL/GenBank/DDBJ whole genome shotgun (WGS) entry which is preliminary data.</text>
</comment>
<proteinExistence type="predicted"/>
<protein>
    <submittedName>
        <fullName evidence="1">Uncharacterized protein</fullName>
    </submittedName>
</protein>
<organism evidence="1 2">
    <name type="scientific">Cladophialophora chaetospira</name>
    <dbReference type="NCBI Taxonomy" id="386627"/>
    <lineage>
        <taxon>Eukaryota</taxon>
        <taxon>Fungi</taxon>
        <taxon>Dikarya</taxon>
        <taxon>Ascomycota</taxon>
        <taxon>Pezizomycotina</taxon>
        <taxon>Eurotiomycetes</taxon>
        <taxon>Chaetothyriomycetidae</taxon>
        <taxon>Chaetothyriales</taxon>
        <taxon>Herpotrichiellaceae</taxon>
        <taxon>Cladophialophora</taxon>
    </lineage>
</organism>
<name>A0AA39CQ23_9EURO</name>
<accession>A0AA39CQ23</accession>